<dbReference type="SFLD" id="SFLDG00358">
    <property type="entry name" value="Main_(cytGST)"/>
    <property type="match status" value="1"/>
</dbReference>
<dbReference type="Gene3D" id="1.20.1050.10">
    <property type="match status" value="1"/>
</dbReference>
<dbReference type="EMBL" id="FNFD01000010">
    <property type="protein sequence ID" value="SDK73666.1"/>
    <property type="molecule type" value="Genomic_DNA"/>
</dbReference>
<dbReference type="Gene3D" id="3.40.30.10">
    <property type="entry name" value="Glutaredoxin"/>
    <property type="match status" value="1"/>
</dbReference>
<proteinExistence type="predicted"/>
<feature type="domain" description="GST C-terminal" evidence="2">
    <location>
        <begin position="85"/>
        <end position="213"/>
    </location>
</feature>
<evidence type="ECO:0000259" key="2">
    <source>
        <dbReference type="PROSITE" id="PS50405"/>
    </source>
</evidence>
<reference evidence="3 4" key="1">
    <citation type="submission" date="2016-10" db="EMBL/GenBank/DDBJ databases">
        <authorList>
            <person name="de Groot N.N."/>
        </authorList>
    </citation>
    <scope>NUCLEOTIDE SEQUENCE [LARGE SCALE GENOMIC DNA]</scope>
    <source>
        <strain evidence="3 4">JCM 21544</strain>
    </source>
</reference>
<dbReference type="AlphaFoldDB" id="A0A1G9EC28"/>
<keyword evidence="3" id="KW-0808">Transferase</keyword>
<dbReference type="SUPFAM" id="SSF47616">
    <property type="entry name" value="GST C-terminal domain-like"/>
    <property type="match status" value="1"/>
</dbReference>
<dbReference type="InterPro" id="IPR004046">
    <property type="entry name" value="GST_C"/>
</dbReference>
<feature type="domain" description="GST N-terminal" evidence="1">
    <location>
        <begin position="1"/>
        <end position="79"/>
    </location>
</feature>
<dbReference type="Proteomes" id="UP000198706">
    <property type="component" value="Unassembled WGS sequence"/>
</dbReference>
<dbReference type="PANTHER" id="PTHR43968:SF6">
    <property type="entry name" value="GLUTATHIONE S-TRANSFERASE OMEGA"/>
    <property type="match status" value="1"/>
</dbReference>
<dbReference type="SUPFAM" id="SSF52833">
    <property type="entry name" value="Thioredoxin-like"/>
    <property type="match status" value="1"/>
</dbReference>
<dbReference type="InterPro" id="IPR050983">
    <property type="entry name" value="GST_Omega/HSP26"/>
</dbReference>
<evidence type="ECO:0000313" key="4">
    <source>
        <dbReference type="Proteomes" id="UP000198706"/>
    </source>
</evidence>
<dbReference type="STRING" id="137658.SAMN05216186_1104"/>
<protein>
    <submittedName>
        <fullName evidence="3">Glutathione S-transferase</fullName>
    </submittedName>
</protein>
<dbReference type="RefSeq" id="WP_084337820.1">
    <property type="nucleotide sequence ID" value="NZ_FNFD01000010.1"/>
</dbReference>
<organism evidence="3 4">
    <name type="scientific">Pseudomonas indica</name>
    <dbReference type="NCBI Taxonomy" id="137658"/>
    <lineage>
        <taxon>Bacteria</taxon>
        <taxon>Pseudomonadati</taxon>
        <taxon>Pseudomonadota</taxon>
        <taxon>Gammaproteobacteria</taxon>
        <taxon>Pseudomonadales</taxon>
        <taxon>Pseudomonadaceae</taxon>
        <taxon>Pseudomonas</taxon>
    </lineage>
</organism>
<dbReference type="InterPro" id="IPR010987">
    <property type="entry name" value="Glutathione-S-Trfase_C-like"/>
</dbReference>
<sequence>MSLTVYGAPLSPFVRKLRLCLIEKGLEYDLQMIVPHDQPDWYHELNPLRRIPALKDDDLTLADSSVICQYLEDRYPDLPPLYGNDPVETARIRWLEKYADYELAPLTTFCIFRNRVLKPTMGKACDEDAIRDAQDKLPAHFDYLEGALGDAPYFTGETLSMADLAIVSQLINMEHGGERLDEGRWPNLAALYQRIKGRPSVQSVLPGEQRTLAKLSALATR</sequence>
<dbReference type="PROSITE" id="PS50405">
    <property type="entry name" value="GST_CTER"/>
    <property type="match status" value="1"/>
</dbReference>
<dbReference type="InterPro" id="IPR040079">
    <property type="entry name" value="Glutathione_S-Trfase"/>
</dbReference>
<name>A0A1G9EC28_9PSED</name>
<dbReference type="Pfam" id="PF13417">
    <property type="entry name" value="GST_N_3"/>
    <property type="match status" value="1"/>
</dbReference>
<gene>
    <name evidence="3" type="ORF">SAMN05216186_1104</name>
</gene>
<dbReference type="InterPro" id="IPR036249">
    <property type="entry name" value="Thioredoxin-like_sf"/>
</dbReference>
<dbReference type="CDD" id="cd00299">
    <property type="entry name" value="GST_C_family"/>
    <property type="match status" value="1"/>
</dbReference>
<dbReference type="PROSITE" id="PS50404">
    <property type="entry name" value="GST_NTER"/>
    <property type="match status" value="1"/>
</dbReference>
<dbReference type="InterPro" id="IPR004045">
    <property type="entry name" value="Glutathione_S-Trfase_N"/>
</dbReference>
<dbReference type="Pfam" id="PF14497">
    <property type="entry name" value="GST_C_3"/>
    <property type="match status" value="1"/>
</dbReference>
<dbReference type="PANTHER" id="PTHR43968">
    <property type="match status" value="1"/>
</dbReference>
<dbReference type="CDD" id="cd00570">
    <property type="entry name" value="GST_N_family"/>
    <property type="match status" value="1"/>
</dbReference>
<dbReference type="SFLD" id="SFLDS00019">
    <property type="entry name" value="Glutathione_Transferase_(cytos"/>
    <property type="match status" value="1"/>
</dbReference>
<dbReference type="GO" id="GO:0016740">
    <property type="term" value="F:transferase activity"/>
    <property type="evidence" value="ECO:0007669"/>
    <property type="project" value="UniProtKB-KW"/>
</dbReference>
<accession>A0A1G9EC28</accession>
<keyword evidence="4" id="KW-1185">Reference proteome</keyword>
<evidence type="ECO:0000313" key="3">
    <source>
        <dbReference type="EMBL" id="SDK73666.1"/>
    </source>
</evidence>
<dbReference type="GO" id="GO:0005737">
    <property type="term" value="C:cytoplasm"/>
    <property type="evidence" value="ECO:0007669"/>
    <property type="project" value="TreeGrafter"/>
</dbReference>
<dbReference type="InterPro" id="IPR036282">
    <property type="entry name" value="Glutathione-S-Trfase_C_sf"/>
</dbReference>
<evidence type="ECO:0000259" key="1">
    <source>
        <dbReference type="PROSITE" id="PS50404"/>
    </source>
</evidence>